<keyword evidence="3" id="KW-0413">Isomerase</keyword>
<dbReference type="PANTHER" id="PTHR42852">
    <property type="entry name" value="THIOL:DISULFIDE INTERCHANGE PROTEIN DSBE"/>
    <property type="match status" value="1"/>
</dbReference>
<keyword evidence="4" id="KW-1185">Reference proteome</keyword>
<name>A0A1M6IDD4_9FLAO</name>
<dbReference type="PANTHER" id="PTHR42852:SF17">
    <property type="entry name" value="THIOREDOXIN-LIKE PROTEIN HI_1115"/>
    <property type="match status" value="1"/>
</dbReference>
<dbReference type="Pfam" id="PF00578">
    <property type="entry name" value="AhpC-TSA"/>
    <property type="match status" value="1"/>
</dbReference>
<protein>
    <submittedName>
        <fullName evidence="3">Thiol-disulfide isomerase or thioredoxin</fullName>
    </submittedName>
</protein>
<dbReference type="PROSITE" id="PS51352">
    <property type="entry name" value="THIOREDOXIN_2"/>
    <property type="match status" value="1"/>
</dbReference>
<proteinExistence type="predicted"/>
<dbReference type="RefSeq" id="WP_072764841.1">
    <property type="nucleotide sequence ID" value="NZ_FQYX01000017.1"/>
</dbReference>
<dbReference type="SUPFAM" id="SSF52833">
    <property type="entry name" value="Thioredoxin-like"/>
    <property type="match status" value="1"/>
</dbReference>
<dbReference type="InterPro" id="IPR013766">
    <property type="entry name" value="Thioredoxin_domain"/>
</dbReference>
<dbReference type="InterPro" id="IPR000866">
    <property type="entry name" value="AhpC/TSA"/>
</dbReference>
<keyword evidence="1" id="KW-0676">Redox-active center</keyword>
<evidence type="ECO:0000259" key="2">
    <source>
        <dbReference type="PROSITE" id="PS51352"/>
    </source>
</evidence>
<dbReference type="InterPro" id="IPR050553">
    <property type="entry name" value="Thioredoxin_ResA/DsbE_sf"/>
</dbReference>
<dbReference type="Proteomes" id="UP000184231">
    <property type="component" value="Unassembled WGS sequence"/>
</dbReference>
<dbReference type="PROSITE" id="PS00194">
    <property type="entry name" value="THIOREDOXIN_1"/>
    <property type="match status" value="1"/>
</dbReference>
<accession>A0A1M6IDD4</accession>
<gene>
    <name evidence="3" type="ORF">SAMN04487911_11743</name>
</gene>
<dbReference type="OrthoDB" id="9815205at2"/>
<evidence type="ECO:0000313" key="4">
    <source>
        <dbReference type="Proteomes" id="UP000184231"/>
    </source>
</evidence>
<dbReference type="GO" id="GO:0016853">
    <property type="term" value="F:isomerase activity"/>
    <property type="evidence" value="ECO:0007669"/>
    <property type="project" value="UniProtKB-KW"/>
</dbReference>
<dbReference type="CDD" id="cd02966">
    <property type="entry name" value="TlpA_like_family"/>
    <property type="match status" value="1"/>
</dbReference>
<dbReference type="STRING" id="558155.SAMN04487911_11743"/>
<feature type="domain" description="Thioredoxin" evidence="2">
    <location>
        <begin position="37"/>
        <end position="186"/>
    </location>
</feature>
<dbReference type="InterPro" id="IPR036249">
    <property type="entry name" value="Thioredoxin-like_sf"/>
</dbReference>
<dbReference type="AlphaFoldDB" id="A0A1M6IDD4"/>
<organism evidence="3 4">
    <name type="scientific">Arenibacter nanhaiticus</name>
    <dbReference type="NCBI Taxonomy" id="558155"/>
    <lineage>
        <taxon>Bacteria</taxon>
        <taxon>Pseudomonadati</taxon>
        <taxon>Bacteroidota</taxon>
        <taxon>Flavobacteriia</taxon>
        <taxon>Flavobacteriales</taxon>
        <taxon>Flavobacteriaceae</taxon>
        <taxon>Arenibacter</taxon>
    </lineage>
</organism>
<sequence length="187" mass="21491">MKKIEKKRLVTLLMVVALVIFLFTPVGFHIKVQINRLLAFNPTPVAEREQQTIGDYDWKLRDLQDSTFYFEAQKGQVILVNFWATWCPPCVAEMPSLQQLYNDYGDKVVFVFVAQDQEKRVKQFLTQNGYELPVYFEASTTPTTLFSKSIPATYIVDKSGKIIVAKTGAADWNSDETRKLLDQLVIQ</sequence>
<dbReference type="InterPro" id="IPR017937">
    <property type="entry name" value="Thioredoxin_CS"/>
</dbReference>
<evidence type="ECO:0000256" key="1">
    <source>
        <dbReference type="ARBA" id="ARBA00023284"/>
    </source>
</evidence>
<dbReference type="GO" id="GO:0016209">
    <property type="term" value="F:antioxidant activity"/>
    <property type="evidence" value="ECO:0007669"/>
    <property type="project" value="InterPro"/>
</dbReference>
<reference evidence="3 4" key="1">
    <citation type="submission" date="2016-11" db="EMBL/GenBank/DDBJ databases">
        <authorList>
            <person name="Jaros S."/>
            <person name="Januszkiewicz K."/>
            <person name="Wedrychowicz H."/>
        </authorList>
    </citation>
    <scope>NUCLEOTIDE SEQUENCE [LARGE SCALE GENOMIC DNA]</scope>
    <source>
        <strain evidence="3 4">CGMCC 1.8863</strain>
    </source>
</reference>
<evidence type="ECO:0000313" key="3">
    <source>
        <dbReference type="EMBL" id="SHJ32447.1"/>
    </source>
</evidence>
<dbReference type="Gene3D" id="3.40.30.10">
    <property type="entry name" value="Glutaredoxin"/>
    <property type="match status" value="1"/>
</dbReference>
<dbReference type="GO" id="GO:0016491">
    <property type="term" value="F:oxidoreductase activity"/>
    <property type="evidence" value="ECO:0007669"/>
    <property type="project" value="InterPro"/>
</dbReference>
<dbReference type="EMBL" id="FQYX01000017">
    <property type="protein sequence ID" value="SHJ32447.1"/>
    <property type="molecule type" value="Genomic_DNA"/>
</dbReference>